<feature type="compositionally biased region" description="Polar residues" evidence="1">
    <location>
        <begin position="88"/>
        <end position="97"/>
    </location>
</feature>
<evidence type="ECO:0000256" key="1">
    <source>
        <dbReference type="SAM" id="MobiDB-lite"/>
    </source>
</evidence>
<feature type="compositionally biased region" description="Acidic residues" evidence="1">
    <location>
        <begin position="98"/>
        <end position="113"/>
    </location>
</feature>
<evidence type="ECO:0000313" key="2">
    <source>
        <dbReference type="EMBL" id="MED6142771.1"/>
    </source>
</evidence>
<name>A0ABU6T227_9FABA</name>
<accession>A0ABU6T227</accession>
<reference evidence="2 3" key="1">
    <citation type="journal article" date="2023" name="Plants (Basel)">
        <title>Bridging the Gap: Combining Genomics and Transcriptomics Approaches to Understand Stylosanthes scabra, an Orphan Legume from the Brazilian Caatinga.</title>
        <authorList>
            <person name="Ferreira-Neto J.R.C."/>
            <person name="da Silva M.D."/>
            <person name="Binneck E."/>
            <person name="de Melo N.F."/>
            <person name="da Silva R.H."/>
            <person name="de Melo A.L.T.M."/>
            <person name="Pandolfi V."/>
            <person name="Bustamante F.O."/>
            <person name="Brasileiro-Vidal A.C."/>
            <person name="Benko-Iseppon A.M."/>
        </authorList>
    </citation>
    <scope>NUCLEOTIDE SEQUENCE [LARGE SCALE GENOMIC DNA]</scope>
    <source>
        <tissue evidence="2">Leaves</tissue>
    </source>
</reference>
<organism evidence="2 3">
    <name type="scientific">Stylosanthes scabra</name>
    <dbReference type="NCBI Taxonomy" id="79078"/>
    <lineage>
        <taxon>Eukaryota</taxon>
        <taxon>Viridiplantae</taxon>
        <taxon>Streptophyta</taxon>
        <taxon>Embryophyta</taxon>
        <taxon>Tracheophyta</taxon>
        <taxon>Spermatophyta</taxon>
        <taxon>Magnoliopsida</taxon>
        <taxon>eudicotyledons</taxon>
        <taxon>Gunneridae</taxon>
        <taxon>Pentapetalae</taxon>
        <taxon>rosids</taxon>
        <taxon>fabids</taxon>
        <taxon>Fabales</taxon>
        <taxon>Fabaceae</taxon>
        <taxon>Papilionoideae</taxon>
        <taxon>50 kb inversion clade</taxon>
        <taxon>dalbergioids sensu lato</taxon>
        <taxon>Dalbergieae</taxon>
        <taxon>Pterocarpus clade</taxon>
        <taxon>Stylosanthes</taxon>
    </lineage>
</organism>
<evidence type="ECO:0000313" key="3">
    <source>
        <dbReference type="Proteomes" id="UP001341840"/>
    </source>
</evidence>
<comment type="caution">
    <text evidence="2">The sequence shown here is derived from an EMBL/GenBank/DDBJ whole genome shotgun (WGS) entry which is preliminary data.</text>
</comment>
<proteinExistence type="predicted"/>
<dbReference type="Proteomes" id="UP001341840">
    <property type="component" value="Unassembled WGS sequence"/>
</dbReference>
<dbReference type="EMBL" id="JASCZI010090622">
    <property type="protein sequence ID" value="MED6142771.1"/>
    <property type="molecule type" value="Genomic_DNA"/>
</dbReference>
<gene>
    <name evidence="2" type="ORF">PIB30_000331</name>
</gene>
<feature type="compositionally biased region" description="Basic and acidic residues" evidence="1">
    <location>
        <begin position="55"/>
        <end position="71"/>
    </location>
</feature>
<protein>
    <submittedName>
        <fullName evidence="2">Uncharacterized protein</fullName>
    </submittedName>
</protein>
<sequence length="163" mass="18697">MPRKQRFLKPSEAEPNAEAPTEDNIVEKLQRTYQISGAPTEHVSHSESSLGSGADARDSDIRQFRPPHDKASSTSLASVENRYPPDRCSNQSNQAEVDNTDTEEEDYDSDADEMTSFDDHIKNLFANHDAEQQNKGKKRKDIDWWDVEVIDAYFLPYNFRVFQ</sequence>
<keyword evidence="3" id="KW-1185">Reference proteome</keyword>
<feature type="region of interest" description="Disordered" evidence="1">
    <location>
        <begin position="1"/>
        <end position="113"/>
    </location>
</feature>